<accession>A0A371HM83</accession>
<evidence type="ECO:0000313" key="2">
    <source>
        <dbReference type="Proteomes" id="UP000257109"/>
    </source>
</evidence>
<sequence>MAQALDRYVKDPVMLSAFYRDFFVKECKFSLFSELVEASTGFSLLRLFGCVDPPAPCYAPNPGDIGYVELCIIASMSRKRSSGSLHPFDPEIKKTLNRIRKSKNMHVGHASDNFSSVTKTDNFEMKPGFSDNPLYEPDPMKNNNNRTLKELATPDYPQLESTHTYELKFGLIHMLLKFHSLASEVPRKHLKEFHVYFYEGLLMMDRSMIDAASGEIPNG</sequence>
<dbReference type="EMBL" id="QJKJ01002202">
    <property type="protein sequence ID" value="RDY03812.1"/>
    <property type="molecule type" value="Genomic_DNA"/>
</dbReference>
<protein>
    <submittedName>
        <fullName evidence="1">Uncharacterized protein</fullName>
    </submittedName>
</protein>
<reference evidence="1" key="1">
    <citation type="submission" date="2018-05" db="EMBL/GenBank/DDBJ databases">
        <title>Draft genome of Mucuna pruriens seed.</title>
        <authorList>
            <person name="Nnadi N.E."/>
            <person name="Vos R."/>
            <person name="Hasami M.H."/>
            <person name="Devisetty U.K."/>
            <person name="Aguiy J.C."/>
        </authorList>
    </citation>
    <scope>NUCLEOTIDE SEQUENCE [LARGE SCALE GENOMIC DNA]</scope>
    <source>
        <strain evidence="1">JCA_2017</strain>
    </source>
</reference>
<keyword evidence="2" id="KW-1185">Reference proteome</keyword>
<feature type="non-terminal residue" evidence="1">
    <location>
        <position position="1"/>
    </location>
</feature>
<organism evidence="1 2">
    <name type="scientific">Mucuna pruriens</name>
    <name type="common">Velvet bean</name>
    <name type="synonym">Dolichos pruriens</name>
    <dbReference type="NCBI Taxonomy" id="157652"/>
    <lineage>
        <taxon>Eukaryota</taxon>
        <taxon>Viridiplantae</taxon>
        <taxon>Streptophyta</taxon>
        <taxon>Embryophyta</taxon>
        <taxon>Tracheophyta</taxon>
        <taxon>Spermatophyta</taxon>
        <taxon>Magnoliopsida</taxon>
        <taxon>eudicotyledons</taxon>
        <taxon>Gunneridae</taxon>
        <taxon>Pentapetalae</taxon>
        <taxon>rosids</taxon>
        <taxon>fabids</taxon>
        <taxon>Fabales</taxon>
        <taxon>Fabaceae</taxon>
        <taxon>Papilionoideae</taxon>
        <taxon>50 kb inversion clade</taxon>
        <taxon>NPAAA clade</taxon>
        <taxon>indigoferoid/millettioid clade</taxon>
        <taxon>Phaseoleae</taxon>
        <taxon>Mucuna</taxon>
    </lineage>
</organism>
<dbReference type="OrthoDB" id="1713762at2759"/>
<dbReference type="Proteomes" id="UP000257109">
    <property type="component" value="Unassembled WGS sequence"/>
</dbReference>
<gene>
    <name evidence="1" type="ORF">CR513_12555</name>
</gene>
<dbReference type="AlphaFoldDB" id="A0A371HM83"/>
<name>A0A371HM83_MUCPR</name>
<comment type="caution">
    <text evidence="1">The sequence shown here is derived from an EMBL/GenBank/DDBJ whole genome shotgun (WGS) entry which is preliminary data.</text>
</comment>
<proteinExistence type="predicted"/>
<evidence type="ECO:0000313" key="1">
    <source>
        <dbReference type="EMBL" id="RDY03812.1"/>
    </source>
</evidence>